<organism evidence="2 3">
    <name type="scientific">Exidia glandulosa HHB12029</name>
    <dbReference type="NCBI Taxonomy" id="1314781"/>
    <lineage>
        <taxon>Eukaryota</taxon>
        <taxon>Fungi</taxon>
        <taxon>Dikarya</taxon>
        <taxon>Basidiomycota</taxon>
        <taxon>Agaricomycotina</taxon>
        <taxon>Agaricomycetes</taxon>
        <taxon>Auriculariales</taxon>
        <taxon>Exidiaceae</taxon>
        <taxon>Exidia</taxon>
    </lineage>
</organism>
<accession>A0A165DZ14</accession>
<dbReference type="EMBL" id="KV426179">
    <property type="protein sequence ID" value="KZV85707.1"/>
    <property type="molecule type" value="Genomic_DNA"/>
</dbReference>
<dbReference type="InParanoid" id="A0A165DZ14"/>
<dbReference type="AlphaFoldDB" id="A0A165DZ14"/>
<evidence type="ECO:0000313" key="3">
    <source>
        <dbReference type="Proteomes" id="UP000077266"/>
    </source>
</evidence>
<protein>
    <submittedName>
        <fullName evidence="2">Uncharacterized protein</fullName>
    </submittedName>
</protein>
<reference evidence="2 3" key="1">
    <citation type="journal article" date="2016" name="Mol. Biol. Evol.">
        <title>Comparative Genomics of Early-Diverging Mushroom-Forming Fungi Provides Insights into the Origins of Lignocellulose Decay Capabilities.</title>
        <authorList>
            <person name="Nagy L.G."/>
            <person name="Riley R."/>
            <person name="Tritt A."/>
            <person name="Adam C."/>
            <person name="Daum C."/>
            <person name="Floudas D."/>
            <person name="Sun H."/>
            <person name="Yadav J.S."/>
            <person name="Pangilinan J."/>
            <person name="Larsson K.H."/>
            <person name="Matsuura K."/>
            <person name="Barry K."/>
            <person name="Labutti K."/>
            <person name="Kuo R."/>
            <person name="Ohm R.A."/>
            <person name="Bhattacharya S.S."/>
            <person name="Shirouzu T."/>
            <person name="Yoshinaga Y."/>
            <person name="Martin F.M."/>
            <person name="Grigoriev I.V."/>
            <person name="Hibbett D.S."/>
        </authorList>
    </citation>
    <scope>NUCLEOTIDE SEQUENCE [LARGE SCALE GENOMIC DNA]</scope>
    <source>
        <strain evidence="2 3">HHB12029</strain>
    </source>
</reference>
<gene>
    <name evidence="2" type="ORF">EXIGLDRAFT_239096</name>
</gene>
<feature type="compositionally biased region" description="Basic and acidic residues" evidence="1">
    <location>
        <begin position="172"/>
        <end position="189"/>
    </location>
</feature>
<sequence length="211" mass="23459">MLAMKRSFGRFRRVRWFQHAGARHTVPRTAQSTLFIQSLLTTHCSLLLVYMCLGRSFSRRSAGPLQRRPRRLLPKYKHQIIKGDDCIAPVAVGCLSLPGETRFAQQSISSSFAMCGLLLLHRGCVVHWDSTELAYCTVLHCNRSSLSLSTSLTSRLLVGPRGSCALDIVKSGHRDSPTLAGPKRDDPRRAAGGQRKKKSIPRMHADVPQAQ</sequence>
<dbReference type="Proteomes" id="UP000077266">
    <property type="component" value="Unassembled WGS sequence"/>
</dbReference>
<evidence type="ECO:0000313" key="2">
    <source>
        <dbReference type="EMBL" id="KZV85707.1"/>
    </source>
</evidence>
<evidence type="ECO:0000256" key="1">
    <source>
        <dbReference type="SAM" id="MobiDB-lite"/>
    </source>
</evidence>
<feature type="region of interest" description="Disordered" evidence="1">
    <location>
        <begin position="172"/>
        <end position="211"/>
    </location>
</feature>
<proteinExistence type="predicted"/>
<keyword evidence="3" id="KW-1185">Reference proteome</keyword>
<name>A0A165DZ14_EXIGL</name>